<evidence type="ECO:0000259" key="2">
    <source>
        <dbReference type="Pfam" id="PF04235"/>
    </source>
</evidence>
<evidence type="ECO:0000259" key="3">
    <source>
        <dbReference type="Pfam" id="PF07786"/>
    </source>
</evidence>
<reference evidence="4 5" key="1">
    <citation type="submission" date="2019-02" db="EMBL/GenBank/DDBJ databases">
        <title>Draft Genome Sequence of Streptomyces sp. AM-2504, identified by 16S rRNA comparative analysis as a Streptomyces Kasugaensis strain.</title>
        <authorList>
            <person name="Napolioni V."/>
            <person name="Giuliodori A.M."/>
            <person name="Spurio R."/>
            <person name="Fabbretti A."/>
        </authorList>
    </citation>
    <scope>NUCLEOTIDE SEQUENCE [LARGE SCALE GENOMIC DNA]</scope>
    <source>
        <strain evidence="4 5">AM-2504</strain>
    </source>
</reference>
<organism evidence="4 5">
    <name type="scientific">Streptomyces kasugaensis</name>
    <dbReference type="NCBI Taxonomy" id="1946"/>
    <lineage>
        <taxon>Bacteria</taxon>
        <taxon>Bacillati</taxon>
        <taxon>Actinomycetota</taxon>
        <taxon>Actinomycetes</taxon>
        <taxon>Kitasatosporales</taxon>
        <taxon>Streptomycetaceae</taxon>
        <taxon>Streptomyces</taxon>
    </lineage>
</organism>
<evidence type="ECO:0000256" key="1">
    <source>
        <dbReference type="SAM" id="Phobius"/>
    </source>
</evidence>
<dbReference type="Proteomes" id="UP000292452">
    <property type="component" value="Unassembled WGS sequence"/>
</dbReference>
<proteinExistence type="predicted"/>
<feature type="transmembrane region" description="Helical" evidence="1">
    <location>
        <begin position="150"/>
        <end position="168"/>
    </location>
</feature>
<dbReference type="PANTHER" id="PTHR30590">
    <property type="entry name" value="INNER MEMBRANE PROTEIN"/>
    <property type="match status" value="1"/>
</dbReference>
<feature type="domain" description="DUF418" evidence="2">
    <location>
        <begin position="292"/>
        <end position="402"/>
    </location>
</feature>
<dbReference type="InterPro" id="IPR007349">
    <property type="entry name" value="DUF418"/>
</dbReference>
<protein>
    <submittedName>
        <fullName evidence="4">DUF418 domain-containing protein</fullName>
    </submittedName>
</protein>
<keyword evidence="1" id="KW-0472">Membrane</keyword>
<feature type="transmembrane region" description="Helical" evidence="1">
    <location>
        <begin position="336"/>
        <end position="360"/>
    </location>
</feature>
<dbReference type="InterPro" id="IPR012429">
    <property type="entry name" value="HGSNAT_cat"/>
</dbReference>
<dbReference type="InterPro" id="IPR052529">
    <property type="entry name" value="Bact_Transport_Assoc"/>
</dbReference>
<feature type="domain" description="Heparan-alpha-glucosaminide N-acetyltransferase catalytic" evidence="3">
    <location>
        <begin position="29"/>
        <end position="228"/>
    </location>
</feature>
<keyword evidence="1" id="KW-1133">Transmembrane helix</keyword>
<feature type="transmembrane region" description="Helical" evidence="1">
    <location>
        <begin position="232"/>
        <end position="253"/>
    </location>
</feature>
<sequence>MTQNTSPPEQQAPAAPPLGDAPPAAATARLIGVDLARGVAIFGMYAAHVGPDPSVGGPVGFLLELSHGRPSALFALLAGFSLVLLTGRRAPRTGRAGRQAVARVLIRSAVLLALGTALTMAHTPVDVILASYGLFFVLALPLRRLRPGTLAGLAAGSALVLPQVLYVVRYSIDGGTWAEAVTGVDPLALVSGTDGVLDLFFTGTYPVLTWMPFVLAGMAVARLDLSSTAVRVRLALTGGCLAVIGYGGSWLALHLLPGAVTAIGDAGDGSGSALSAWWSDGIGDPTHATSAWLLVASPHSETTLSVLGNGGVAIAVLAACLAAADKLPRFRRLARPVIVVGTMSLTAYVFNVVGIWALHIREVPGSPLPLLFCFAAAITLLALVWSRHFRRGPLESLIHHATGVARHVR</sequence>
<dbReference type="EMBL" id="SIXH01000199">
    <property type="protein sequence ID" value="TBO57721.1"/>
    <property type="molecule type" value="Genomic_DNA"/>
</dbReference>
<dbReference type="AlphaFoldDB" id="A0A4V6MU15"/>
<feature type="transmembrane region" description="Helical" evidence="1">
    <location>
        <begin position="304"/>
        <end position="324"/>
    </location>
</feature>
<evidence type="ECO:0000313" key="4">
    <source>
        <dbReference type="EMBL" id="TBO57721.1"/>
    </source>
</evidence>
<keyword evidence="5" id="KW-1185">Reference proteome</keyword>
<dbReference type="Pfam" id="PF07786">
    <property type="entry name" value="HGSNAT_cat"/>
    <property type="match status" value="1"/>
</dbReference>
<keyword evidence="1" id="KW-0812">Transmembrane</keyword>
<dbReference type="PANTHER" id="PTHR30590:SF3">
    <property type="entry name" value="HYPOTHETICAL MEMBRANE SPANNING PROTEIN"/>
    <property type="match status" value="1"/>
</dbReference>
<evidence type="ECO:0000313" key="5">
    <source>
        <dbReference type="Proteomes" id="UP000292452"/>
    </source>
</evidence>
<accession>A0A4V6MU15</accession>
<dbReference type="RefSeq" id="WP_131124416.1">
    <property type="nucleotide sequence ID" value="NZ_SIXH01000199.1"/>
</dbReference>
<name>A0A4V6MU15_STRKA</name>
<gene>
    <name evidence="4" type="ORF">EYS09_21255</name>
</gene>
<dbReference type="Pfam" id="PF04235">
    <property type="entry name" value="DUF418"/>
    <property type="match status" value="1"/>
</dbReference>
<feature type="transmembrane region" description="Helical" evidence="1">
    <location>
        <begin position="127"/>
        <end position="143"/>
    </location>
</feature>
<feature type="transmembrane region" description="Helical" evidence="1">
    <location>
        <begin position="366"/>
        <end position="385"/>
    </location>
</feature>
<feature type="transmembrane region" description="Helical" evidence="1">
    <location>
        <begin position="100"/>
        <end position="121"/>
    </location>
</feature>
<feature type="transmembrane region" description="Helical" evidence="1">
    <location>
        <begin position="199"/>
        <end position="220"/>
    </location>
</feature>
<feature type="transmembrane region" description="Helical" evidence="1">
    <location>
        <begin position="71"/>
        <end position="88"/>
    </location>
</feature>
<comment type="caution">
    <text evidence="4">The sequence shown here is derived from an EMBL/GenBank/DDBJ whole genome shotgun (WGS) entry which is preliminary data.</text>
</comment>